<evidence type="ECO:0000256" key="1">
    <source>
        <dbReference type="HAMAP-Rule" id="MF_00612"/>
    </source>
</evidence>
<dbReference type="Proteomes" id="UP000239241">
    <property type="component" value="Unassembled WGS sequence"/>
</dbReference>
<evidence type="ECO:0000313" key="4">
    <source>
        <dbReference type="Proteomes" id="UP000239241"/>
    </source>
</evidence>
<dbReference type="Pfam" id="PF17775">
    <property type="entry name" value="YchJ_M-like"/>
    <property type="match status" value="1"/>
</dbReference>
<name>A0A2S5VVR3_9MICO</name>
<organism evidence="3 4">
    <name type="scientific">Clavibacter michiganensis</name>
    <dbReference type="NCBI Taxonomy" id="28447"/>
    <lineage>
        <taxon>Bacteria</taxon>
        <taxon>Bacillati</taxon>
        <taxon>Actinomycetota</taxon>
        <taxon>Actinomycetes</taxon>
        <taxon>Micrococcales</taxon>
        <taxon>Microbacteriaceae</taxon>
        <taxon>Clavibacter</taxon>
    </lineage>
</organism>
<dbReference type="EMBL" id="PSXY01000006">
    <property type="protein sequence ID" value="PPF69225.1"/>
    <property type="molecule type" value="Genomic_DNA"/>
</dbReference>
<evidence type="ECO:0000313" key="3">
    <source>
        <dbReference type="EMBL" id="PPF69225.1"/>
    </source>
</evidence>
<dbReference type="InterPro" id="IPR032710">
    <property type="entry name" value="NTF2-like_dom_sf"/>
</dbReference>
<protein>
    <recommendedName>
        <fullName evidence="1">UPF0225 protein C5E16_05275</fullName>
    </recommendedName>
</protein>
<dbReference type="AlphaFoldDB" id="A0A2S5VVR3"/>
<feature type="domain" description="YchJ-like middle NTF2-like" evidence="2">
    <location>
        <begin position="43"/>
        <end position="137"/>
    </location>
</feature>
<accession>A0A2S5VVR3</accession>
<sequence>MTRLSPAAPWATPDDDAWCPCTGGDPYGACCGPLHRGTTRAPTAERLMRSRFSAYSLGDAAYLARSWHPSTRPPDLELDRSVRWYRLTIHGTSLGGPDDATGVVEFTAAFRRDGERGSQRETSRFVRHAGAWVYLDAS</sequence>
<comment type="similarity">
    <text evidence="1">Belongs to the UPF0225 family.</text>
</comment>
<dbReference type="RefSeq" id="WP_104289830.1">
    <property type="nucleotide sequence ID" value="NZ_PSXY01000006.1"/>
</dbReference>
<proteinExistence type="inferred from homology"/>
<reference evidence="3 4" key="1">
    <citation type="submission" date="2018-02" db="EMBL/GenBank/DDBJ databases">
        <title>Bacteriophage NCPPB3778 and a type I-E CRISPR drive the evolution of the US Biological Select Agent, Rathayibacter toxicus.</title>
        <authorList>
            <person name="Davis E.W.II."/>
            <person name="Tabima J.F."/>
            <person name="Weisberg A.J."/>
            <person name="Lopes L.D."/>
            <person name="Wiseman M.S."/>
            <person name="Wiseman M.S."/>
            <person name="Pupko T."/>
            <person name="Belcher M.S."/>
            <person name="Sechler A.J."/>
            <person name="Tancos M.A."/>
            <person name="Schroeder B.K."/>
            <person name="Murray T.D."/>
            <person name="Luster D.G."/>
            <person name="Schneider W.L."/>
            <person name="Rogers E."/>
            <person name="Andreote F.D."/>
            <person name="Grunwald N.J."/>
            <person name="Putnam M.L."/>
            <person name="Chang J.H."/>
        </authorList>
    </citation>
    <scope>NUCLEOTIDE SEQUENCE [LARGE SCALE GENOMIC DNA]</scope>
    <source>
        <strain evidence="3 4">AY1B3</strain>
    </source>
</reference>
<gene>
    <name evidence="3" type="ORF">C5E16_05275</name>
</gene>
<dbReference type="SUPFAM" id="SSF54427">
    <property type="entry name" value="NTF2-like"/>
    <property type="match status" value="1"/>
</dbReference>
<dbReference type="InterPro" id="IPR048469">
    <property type="entry name" value="YchJ-like_M"/>
</dbReference>
<dbReference type="Gene3D" id="3.10.450.50">
    <property type="match status" value="1"/>
</dbReference>
<dbReference type="InterPro" id="IPR023006">
    <property type="entry name" value="YchJ-like"/>
</dbReference>
<comment type="caution">
    <text evidence="3">The sequence shown here is derived from an EMBL/GenBank/DDBJ whole genome shotgun (WGS) entry which is preliminary data.</text>
</comment>
<evidence type="ECO:0000259" key="2">
    <source>
        <dbReference type="Pfam" id="PF17775"/>
    </source>
</evidence>
<dbReference type="HAMAP" id="MF_00612">
    <property type="entry name" value="UPF0225"/>
    <property type="match status" value="1"/>
</dbReference>